<protein>
    <submittedName>
        <fullName evidence="1">Uncharacterized protein</fullName>
    </submittedName>
</protein>
<accession>A0ABQ6E511</accession>
<proteinExistence type="predicted"/>
<organism evidence="1 2">
    <name type="scientific">Psychromonas marina</name>
    <dbReference type="NCBI Taxonomy" id="88364"/>
    <lineage>
        <taxon>Bacteria</taxon>
        <taxon>Pseudomonadati</taxon>
        <taxon>Pseudomonadota</taxon>
        <taxon>Gammaproteobacteria</taxon>
        <taxon>Alteromonadales</taxon>
        <taxon>Psychromonadaceae</taxon>
        <taxon>Psychromonas</taxon>
    </lineage>
</organism>
<keyword evidence="2" id="KW-1185">Reference proteome</keyword>
<dbReference type="RefSeq" id="WP_284205511.1">
    <property type="nucleotide sequence ID" value="NZ_BSPQ01000021.1"/>
</dbReference>
<dbReference type="EMBL" id="BSPQ01000021">
    <property type="protein sequence ID" value="GLS92410.1"/>
    <property type="molecule type" value="Genomic_DNA"/>
</dbReference>
<evidence type="ECO:0000313" key="2">
    <source>
        <dbReference type="Proteomes" id="UP001157353"/>
    </source>
</evidence>
<dbReference type="Proteomes" id="UP001157353">
    <property type="component" value="Unassembled WGS sequence"/>
</dbReference>
<sequence>MSILFIFALITTITYIIFKFAQQEAVEEQYQEAILDIESLQDWAISRPTCPFGMKSQIDTSNKLLHQAKDLRNESEYQQAYRVALQSLHAIDKAQRIYISACKKNAH</sequence>
<name>A0ABQ6E511_9GAMM</name>
<gene>
    <name evidence="1" type="ORF">GCM10007916_34810</name>
</gene>
<comment type="caution">
    <text evidence="1">The sequence shown here is derived from an EMBL/GenBank/DDBJ whole genome shotgun (WGS) entry which is preliminary data.</text>
</comment>
<evidence type="ECO:0000313" key="1">
    <source>
        <dbReference type="EMBL" id="GLS92410.1"/>
    </source>
</evidence>
<reference evidence="2" key="1">
    <citation type="journal article" date="2019" name="Int. J. Syst. Evol. Microbiol.">
        <title>The Global Catalogue of Microorganisms (GCM) 10K type strain sequencing project: providing services to taxonomists for standard genome sequencing and annotation.</title>
        <authorList>
            <consortium name="The Broad Institute Genomics Platform"/>
            <consortium name="The Broad Institute Genome Sequencing Center for Infectious Disease"/>
            <person name="Wu L."/>
            <person name="Ma J."/>
        </authorList>
    </citation>
    <scope>NUCLEOTIDE SEQUENCE [LARGE SCALE GENOMIC DNA]</scope>
    <source>
        <strain evidence="2">NBRC 103166</strain>
    </source>
</reference>